<dbReference type="Proteomes" id="UP000078200">
    <property type="component" value="Unassembled WGS sequence"/>
</dbReference>
<name>A0A1A9UQ52_GLOAU</name>
<dbReference type="GO" id="GO:0006488">
    <property type="term" value="P:dolichol-linked oligosaccharide biosynthetic process"/>
    <property type="evidence" value="ECO:0007669"/>
    <property type="project" value="InterPro"/>
</dbReference>
<keyword evidence="10" id="KW-1185">Reference proteome</keyword>
<dbReference type="AlphaFoldDB" id="A0A1A9UQ52"/>
<accession>A0A1A9UQ52</accession>
<dbReference type="InterPro" id="IPR007235">
    <property type="entry name" value="Glyco_trans_28_C"/>
</dbReference>
<evidence type="ECO:0000256" key="5">
    <source>
        <dbReference type="ARBA" id="ARBA00022676"/>
    </source>
</evidence>
<dbReference type="Gene3D" id="3.40.50.2000">
    <property type="entry name" value="Glycogen Phosphorylase B"/>
    <property type="match status" value="1"/>
</dbReference>
<comment type="similarity">
    <text evidence="2">Belongs to the glycosyltransferase 28 family.</text>
</comment>
<organism evidence="9 10">
    <name type="scientific">Glossina austeni</name>
    <name type="common">Savannah tsetse fly</name>
    <dbReference type="NCBI Taxonomy" id="7395"/>
    <lineage>
        <taxon>Eukaryota</taxon>
        <taxon>Metazoa</taxon>
        <taxon>Ecdysozoa</taxon>
        <taxon>Arthropoda</taxon>
        <taxon>Hexapoda</taxon>
        <taxon>Insecta</taxon>
        <taxon>Pterygota</taxon>
        <taxon>Neoptera</taxon>
        <taxon>Endopterygota</taxon>
        <taxon>Diptera</taxon>
        <taxon>Brachycera</taxon>
        <taxon>Muscomorpha</taxon>
        <taxon>Hippoboscoidea</taxon>
        <taxon>Glossinidae</taxon>
        <taxon>Glossina</taxon>
    </lineage>
</organism>
<keyword evidence="5" id="KW-0328">Glycosyltransferase</keyword>
<dbReference type="GO" id="GO:0005783">
    <property type="term" value="C:endoplasmic reticulum"/>
    <property type="evidence" value="ECO:0007669"/>
    <property type="project" value="UniProtKB-SubCell"/>
</dbReference>
<evidence type="ECO:0000256" key="3">
    <source>
        <dbReference type="ARBA" id="ARBA00012614"/>
    </source>
</evidence>
<dbReference type="VEuPathDB" id="VectorBase:GAUT011818"/>
<keyword evidence="7" id="KW-0256">Endoplasmic reticulum</keyword>
<reference evidence="9" key="1">
    <citation type="submission" date="2020-05" db="UniProtKB">
        <authorList>
            <consortium name="EnsemblMetazoa"/>
        </authorList>
    </citation>
    <scope>IDENTIFICATION</scope>
    <source>
        <strain evidence="9">TTRI</strain>
    </source>
</reference>
<dbReference type="SUPFAM" id="SSF53756">
    <property type="entry name" value="UDP-Glycosyltransferase/glycogen phosphorylase"/>
    <property type="match status" value="1"/>
</dbReference>
<dbReference type="Pfam" id="PF04101">
    <property type="entry name" value="Glyco_tran_28_C"/>
    <property type="match status" value="1"/>
</dbReference>
<evidence type="ECO:0000313" key="9">
    <source>
        <dbReference type="EnsemblMetazoa" id="GAUT011818-PA"/>
    </source>
</evidence>
<evidence type="ECO:0000256" key="2">
    <source>
        <dbReference type="ARBA" id="ARBA00006962"/>
    </source>
</evidence>
<dbReference type="EC" id="2.4.1.141" evidence="3"/>
<evidence type="ECO:0000256" key="6">
    <source>
        <dbReference type="ARBA" id="ARBA00022679"/>
    </source>
</evidence>
<dbReference type="EnsemblMetazoa" id="GAUT011818-RA">
    <property type="protein sequence ID" value="GAUT011818-PA"/>
    <property type="gene ID" value="GAUT011818"/>
</dbReference>
<evidence type="ECO:0000256" key="7">
    <source>
        <dbReference type="ARBA" id="ARBA00022824"/>
    </source>
</evidence>
<dbReference type="PANTHER" id="PTHR12867:SF6">
    <property type="entry name" value="N-ACETYLGLUCOSAMINYLDIPHOSPHODOLICHOL N-ACETYLGLUCOSAMINYLTRANSFERASE"/>
    <property type="match status" value="1"/>
</dbReference>
<protein>
    <recommendedName>
        <fullName evidence="4">UDP-N-acetylglucosamine transferase subunit ALG13</fullName>
        <ecNumber evidence="3">2.4.1.141</ecNumber>
    </recommendedName>
</protein>
<keyword evidence="6" id="KW-0808">Transferase</keyword>
<dbReference type="GO" id="GO:0004577">
    <property type="term" value="F:N-acetylglucosaminyldiphosphodolichol N-acetylglucosaminyltransferase activity"/>
    <property type="evidence" value="ECO:0007669"/>
    <property type="project" value="UniProtKB-EC"/>
</dbReference>
<comment type="subcellular location">
    <subcellularLocation>
        <location evidence="1">Endoplasmic reticulum</location>
    </subcellularLocation>
</comment>
<dbReference type="InterPro" id="IPR039042">
    <property type="entry name" value="Alg13-like"/>
</dbReference>
<evidence type="ECO:0000256" key="1">
    <source>
        <dbReference type="ARBA" id="ARBA00004240"/>
    </source>
</evidence>
<proteinExistence type="inferred from homology"/>
<feature type="domain" description="Glycosyl transferase family 28 C-terminal" evidence="8">
    <location>
        <begin position="7"/>
        <end position="156"/>
    </location>
</feature>
<evidence type="ECO:0000259" key="8">
    <source>
        <dbReference type="Pfam" id="PF04101"/>
    </source>
</evidence>
<sequence>MVKFENIFVTVGTTNFNPLIENIISADTLNILKKLGCQRLVLQLGNRVRLDVERIKENYDIDIEQYNFKIEGIDKDIKNSDLIIGHAGAGTCIELMNAQKPGIVVINGKLMDNHQSELAKQLDRLGYVKCCTLENLNYTLRILDNAIFKPYKSGENAYKFIRYVDKLVKN</sequence>
<dbReference type="PANTHER" id="PTHR12867">
    <property type="entry name" value="GLYCOSYL TRANSFERASE-RELATED"/>
    <property type="match status" value="1"/>
</dbReference>
<evidence type="ECO:0000313" key="10">
    <source>
        <dbReference type="Proteomes" id="UP000078200"/>
    </source>
</evidence>
<dbReference type="STRING" id="7395.A0A1A9UQ52"/>
<evidence type="ECO:0000256" key="4">
    <source>
        <dbReference type="ARBA" id="ARBA00017468"/>
    </source>
</evidence>